<gene>
    <name evidence="2" type="ORF">DZC52_11460</name>
</gene>
<organism evidence="2 3">
    <name type="scientific">Wenzhouxiangella sediminis</name>
    <dbReference type="NCBI Taxonomy" id="1792836"/>
    <lineage>
        <taxon>Bacteria</taxon>
        <taxon>Pseudomonadati</taxon>
        <taxon>Pseudomonadota</taxon>
        <taxon>Gammaproteobacteria</taxon>
        <taxon>Chromatiales</taxon>
        <taxon>Wenzhouxiangellaceae</taxon>
        <taxon>Wenzhouxiangella</taxon>
    </lineage>
</organism>
<feature type="region of interest" description="Disordered" evidence="1">
    <location>
        <begin position="366"/>
        <end position="422"/>
    </location>
</feature>
<name>A0A3E1K6P1_9GAMM</name>
<accession>A0A3E1K6P1</accession>
<evidence type="ECO:0000313" key="2">
    <source>
        <dbReference type="EMBL" id="RFF29696.1"/>
    </source>
</evidence>
<feature type="compositionally biased region" description="Polar residues" evidence="1">
    <location>
        <begin position="396"/>
        <end position="419"/>
    </location>
</feature>
<comment type="caution">
    <text evidence="2">The sequence shown here is derived from an EMBL/GenBank/DDBJ whole genome shotgun (WGS) entry which is preliminary data.</text>
</comment>
<dbReference type="EMBL" id="QUZK01000042">
    <property type="protein sequence ID" value="RFF29696.1"/>
    <property type="molecule type" value="Genomic_DNA"/>
</dbReference>
<keyword evidence="3" id="KW-1185">Reference proteome</keyword>
<sequence length="431" mass="48809">MTDHRKHHFHSKAFRAGNFKRMLDFAVRGLPRHVLRGEQYVDCEWALRIYGPEIRQLDEFNIHPKWFSSGVLGAALISLALYPETLDLWRRLARNEVFRDERGSDAPGFLRELIERHQNDRRLTRNQFYQLFLFQATLAMAKAWVHHEDPDHHSLQLPPTPDAAEMIAAVRRLKGARHSMTGFRPPEITRDRWVVLDKPQVIHEPDLRKVLILAKRASSLEGSPLADEALNDALEWLIKPHPPVELAHPAALAAAVVSIARAPDSQGLWDRVFAFIGRRKPNEGRKPYADLSACMLDCITLANRSNNPHRAATALYYCGQVLVDLWLEQPDQFRMALPRAPKERPLDELWADLDVNFTPRIIFESNQPALAPPPEPAGFGGQEGGGKGSTRRRLGSNAQADSPGQLNQPPNQTSRNIMVTSPMARPRVALF</sequence>
<evidence type="ECO:0000313" key="3">
    <source>
        <dbReference type="Proteomes" id="UP000260351"/>
    </source>
</evidence>
<reference evidence="2 3" key="1">
    <citation type="submission" date="2018-08" db="EMBL/GenBank/DDBJ databases">
        <title>Wenzhouxiangella salilacus sp. nov., a novel bacterium isolated from a saline lake in Xinjiang Province, China.</title>
        <authorList>
            <person name="Han S."/>
        </authorList>
    </citation>
    <scope>NUCLEOTIDE SEQUENCE [LARGE SCALE GENOMIC DNA]</scope>
    <source>
        <strain evidence="2 3">XDB06</strain>
    </source>
</reference>
<proteinExistence type="predicted"/>
<dbReference type="RefSeq" id="WP_116651280.1">
    <property type="nucleotide sequence ID" value="NZ_QUZK01000042.1"/>
</dbReference>
<feature type="compositionally biased region" description="Gly residues" evidence="1">
    <location>
        <begin position="378"/>
        <end position="388"/>
    </location>
</feature>
<dbReference type="Proteomes" id="UP000260351">
    <property type="component" value="Unassembled WGS sequence"/>
</dbReference>
<protein>
    <submittedName>
        <fullName evidence="2">Uncharacterized protein</fullName>
    </submittedName>
</protein>
<dbReference type="AlphaFoldDB" id="A0A3E1K6P1"/>
<evidence type="ECO:0000256" key="1">
    <source>
        <dbReference type="SAM" id="MobiDB-lite"/>
    </source>
</evidence>